<dbReference type="STRING" id="464029.SAMN02982989_2919"/>
<organism evidence="1 2">
    <name type="scientific">Xaviernesmea oryzae</name>
    <dbReference type="NCBI Taxonomy" id="464029"/>
    <lineage>
        <taxon>Bacteria</taxon>
        <taxon>Pseudomonadati</taxon>
        <taxon>Pseudomonadota</taxon>
        <taxon>Alphaproteobacteria</taxon>
        <taxon>Hyphomicrobiales</taxon>
        <taxon>Rhizobiaceae</taxon>
        <taxon>Rhizobium/Agrobacterium group</taxon>
        <taxon>Xaviernesmea</taxon>
    </lineage>
</organism>
<dbReference type="OrthoDB" id="7906121at2"/>
<dbReference type="EMBL" id="FXAF01000006">
    <property type="protein sequence ID" value="SMF51055.1"/>
    <property type="molecule type" value="Genomic_DNA"/>
</dbReference>
<keyword evidence="2" id="KW-1185">Reference proteome</keyword>
<protein>
    <submittedName>
        <fullName evidence="1">Uncharacterized protein</fullName>
    </submittedName>
</protein>
<dbReference type="AlphaFoldDB" id="A0A1X7FGI9"/>
<sequence length="234" mass="25785">MLRNPRRNFVCLLAVLASLLIGAVAVGDLATTARYGSYLAIDSLLANDKPVSAQVIADYAQRLSKSPQTCRTDILNSAVDIAMRNVEQETASFDRTAWIASLRSLEPLLRDSLACMPTNGLLWARLAVVRWLLGGTAEEQASLLTMSQAYAPSELRVIRSRMVQWRRVSPKVLELAERALRSDVRTILNYAEVSAAKRLLADVPPLVKPFVAEEALVLPEERRTAFVQAGIPLD</sequence>
<dbReference type="Proteomes" id="UP000192903">
    <property type="component" value="Unassembled WGS sequence"/>
</dbReference>
<reference evidence="2" key="1">
    <citation type="submission" date="2017-04" db="EMBL/GenBank/DDBJ databases">
        <authorList>
            <person name="Varghese N."/>
            <person name="Submissions S."/>
        </authorList>
    </citation>
    <scope>NUCLEOTIDE SEQUENCE [LARGE SCALE GENOMIC DNA]</scope>
    <source>
        <strain evidence="2">B4P</strain>
    </source>
</reference>
<evidence type="ECO:0000313" key="1">
    <source>
        <dbReference type="EMBL" id="SMF51055.1"/>
    </source>
</evidence>
<dbReference type="RefSeq" id="WP_085423039.1">
    <property type="nucleotide sequence ID" value="NZ_FXAF01000006.1"/>
</dbReference>
<proteinExistence type="predicted"/>
<name>A0A1X7FGI9_9HYPH</name>
<gene>
    <name evidence="1" type="ORF">SAMN02982989_2919</name>
</gene>
<accession>A0A1X7FGI9</accession>
<evidence type="ECO:0000313" key="2">
    <source>
        <dbReference type="Proteomes" id="UP000192903"/>
    </source>
</evidence>